<feature type="transmembrane region" description="Helical" evidence="5">
    <location>
        <begin position="188"/>
        <end position="212"/>
    </location>
</feature>
<dbReference type="PANTHER" id="PTHR23423">
    <property type="entry name" value="ORGANIC SOLUTE TRANSPORTER-RELATED"/>
    <property type="match status" value="1"/>
</dbReference>
<dbReference type="InterPro" id="IPR005178">
    <property type="entry name" value="Ostalpha/TMEM184C"/>
</dbReference>
<dbReference type="AlphaFoldDB" id="A0A820I7Z5"/>
<dbReference type="EMBL" id="CAJOBP010001719">
    <property type="protein sequence ID" value="CAF4306192.1"/>
    <property type="molecule type" value="Genomic_DNA"/>
</dbReference>
<keyword evidence="4 5" id="KW-0472">Membrane</keyword>
<comment type="subcellular location">
    <subcellularLocation>
        <location evidence="1">Membrane</location>
        <topology evidence="1">Multi-pass membrane protein</topology>
    </subcellularLocation>
</comment>
<feature type="transmembrane region" description="Helical" evidence="5">
    <location>
        <begin position="62"/>
        <end position="86"/>
    </location>
</feature>
<dbReference type="EMBL" id="CAJOBO010001981">
    <property type="protein sequence ID" value="CAF4423058.1"/>
    <property type="molecule type" value="Genomic_DNA"/>
</dbReference>
<dbReference type="GO" id="GO:0016020">
    <property type="term" value="C:membrane"/>
    <property type="evidence" value="ECO:0007669"/>
    <property type="project" value="UniProtKB-SubCell"/>
</dbReference>
<evidence type="ECO:0000313" key="8">
    <source>
        <dbReference type="EMBL" id="CAF3468721.1"/>
    </source>
</evidence>
<feature type="transmembrane region" description="Helical" evidence="5">
    <location>
        <begin position="265"/>
        <end position="286"/>
    </location>
</feature>
<keyword evidence="3 5" id="KW-1133">Transmembrane helix</keyword>
<sequence>MCGPWCRLSCREKVLAVLKNEITWGTFVILACAISLIIIWVASEPAAWQKYKDPVHEQELMAIIAGIFAIVSAAMTLVQIIQHFVYKTDKGSQKRIMRILAIVPVYSATSWLALLYFQSAIYMEFVQQCFEAYGIYCFLILLTKYLGGHQGVEDAIVKQEYIKLPFPLEYCFKPMATKKWVWYFKIGLLQYSWITPFCAAVAVVLNLAAVYGNGQWSFSVGYPYITIIINVSQMLALYALVAFYMNLKTDLKPFKSLEKFIAIKLLVFFIFWQSVLMSGLAAIGVLRNTLCDPTTNNNCNGSTTGFTVEQEKILLSNILICVEMYFFAIAHHWVFSWKPYANGEYAELMRSRNP</sequence>
<dbReference type="Proteomes" id="UP000663825">
    <property type="component" value="Unassembled WGS sequence"/>
</dbReference>
<evidence type="ECO:0000256" key="3">
    <source>
        <dbReference type="ARBA" id="ARBA00022989"/>
    </source>
</evidence>
<dbReference type="Proteomes" id="UP000663862">
    <property type="component" value="Unassembled WGS sequence"/>
</dbReference>
<feature type="transmembrane region" description="Helical" evidence="5">
    <location>
        <begin position="313"/>
        <end position="335"/>
    </location>
</feature>
<keyword evidence="14" id="KW-1185">Reference proteome</keyword>
<keyword evidence="2 5" id="KW-0812">Transmembrane</keyword>
<feature type="transmembrane region" description="Helical" evidence="5">
    <location>
        <begin position="21"/>
        <end position="42"/>
    </location>
</feature>
<dbReference type="Proteomes" id="UP000663872">
    <property type="component" value="Unassembled WGS sequence"/>
</dbReference>
<evidence type="ECO:0000313" key="10">
    <source>
        <dbReference type="EMBL" id="CAF4306192.1"/>
    </source>
</evidence>
<proteinExistence type="predicted"/>
<dbReference type="Pfam" id="PF03619">
    <property type="entry name" value="Solute_trans_a"/>
    <property type="match status" value="1"/>
</dbReference>
<evidence type="ECO:0000256" key="1">
    <source>
        <dbReference type="ARBA" id="ARBA00004141"/>
    </source>
</evidence>
<evidence type="ECO:0000313" key="13">
    <source>
        <dbReference type="EMBL" id="CAF4648216.1"/>
    </source>
</evidence>
<gene>
    <name evidence="8" type="ORF">FME351_LOCUS14665</name>
    <name evidence="7" type="ORF">GRG538_LOCUS1166</name>
    <name evidence="11" type="ORF">HFQ381_LOCUS21749</name>
    <name evidence="9" type="ORF">LUA448_LOCUS29560</name>
    <name evidence="13" type="ORF">QYT958_LOCUS14628</name>
    <name evidence="6" type="ORF">TIS948_LOCUS16052</name>
    <name evidence="12" type="ORF">TSG867_LOCUS24533</name>
    <name evidence="10" type="ORF">UJA718_LOCUS12962</name>
</gene>
<name>A0A820I7Z5_9BILA</name>
<dbReference type="Proteomes" id="UP000663851">
    <property type="component" value="Unassembled WGS sequence"/>
</dbReference>
<protein>
    <submittedName>
        <fullName evidence="10">Uncharacterized protein</fullName>
    </submittedName>
</protein>
<dbReference type="EMBL" id="CAJOBR010001968">
    <property type="protein sequence ID" value="CAF4648216.1"/>
    <property type="molecule type" value="Genomic_DNA"/>
</dbReference>
<dbReference type="EMBL" id="CAJNYT010000029">
    <property type="protein sequence ID" value="CAF3307448.1"/>
    <property type="molecule type" value="Genomic_DNA"/>
</dbReference>
<evidence type="ECO:0000313" key="14">
    <source>
        <dbReference type="Proteomes" id="UP000663873"/>
    </source>
</evidence>
<evidence type="ECO:0000313" key="7">
    <source>
        <dbReference type="EMBL" id="CAF3307448.1"/>
    </source>
</evidence>
<evidence type="ECO:0000313" key="12">
    <source>
        <dbReference type="EMBL" id="CAF4549189.1"/>
    </source>
</evidence>
<dbReference type="Proteomes" id="UP000663833">
    <property type="component" value="Unassembled WGS sequence"/>
</dbReference>
<feature type="transmembrane region" description="Helical" evidence="5">
    <location>
        <begin position="98"/>
        <end position="119"/>
    </location>
</feature>
<dbReference type="EMBL" id="CAJNYU010001802">
    <property type="protein sequence ID" value="CAF3468721.1"/>
    <property type="molecule type" value="Genomic_DNA"/>
</dbReference>
<reference evidence="10" key="1">
    <citation type="submission" date="2021-02" db="EMBL/GenBank/DDBJ databases">
        <authorList>
            <person name="Nowell W R."/>
        </authorList>
    </citation>
    <scope>NUCLEOTIDE SEQUENCE</scope>
</reference>
<dbReference type="EMBL" id="CAJOBQ010002260">
    <property type="protein sequence ID" value="CAF4549189.1"/>
    <property type="molecule type" value="Genomic_DNA"/>
</dbReference>
<evidence type="ECO:0000313" key="6">
    <source>
        <dbReference type="EMBL" id="CAF3265755.1"/>
    </source>
</evidence>
<dbReference type="Proteomes" id="UP000663869">
    <property type="component" value="Unassembled WGS sequence"/>
</dbReference>
<comment type="caution">
    <text evidence="10">The sequence shown here is derived from an EMBL/GenBank/DDBJ whole genome shotgun (WGS) entry which is preliminary data.</text>
</comment>
<evidence type="ECO:0000313" key="11">
    <source>
        <dbReference type="EMBL" id="CAF4423058.1"/>
    </source>
</evidence>
<evidence type="ECO:0000256" key="4">
    <source>
        <dbReference type="ARBA" id="ARBA00023136"/>
    </source>
</evidence>
<accession>A0A820I7Z5</accession>
<evidence type="ECO:0000256" key="5">
    <source>
        <dbReference type="SAM" id="Phobius"/>
    </source>
</evidence>
<dbReference type="PROSITE" id="PS51257">
    <property type="entry name" value="PROKAR_LIPOPROTEIN"/>
    <property type="match status" value="1"/>
</dbReference>
<organism evidence="10 14">
    <name type="scientific">Rotaria socialis</name>
    <dbReference type="NCBI Taxonomy" id="392032"/>
    <lineage>
        <taxon>Eukaryota</taxon>
        <taxon>Metazoa</taxon>
        <taxon>Spiralia</taxon>
        <taxon>Gnathifera</taxon>
        <taxon>Rotifera</taxon>
        <taxon>Eurotatoria</taxon>
        <taxon>Bdelloidea</taxon>
        <taxon>Philodinida</taxon>
        <taxon>Philodinidae</taxon>
        <taxon>Rotaria</taxon>
    </lineage>
</organism>
<dbReference type="Proteomes" id="UP000663848">
    <property type="component" value="Unassembled WGS sequence"/>
</dbReference>
<dbReference type="OrthoDB" id="5348404at2759"/>
<evidence type="ECO:0000256" key="2">
    <source>
        <dbReference type="ARBA" id="ARBA00022692"/>
    </source>
</evidence>
<dbReference type="SMART" id="SM01417">
    <property type="entry name" value="Solute_trans_a"/>
    <property type="match status" value="1"/>
</dbReference>
<feature type="transmembrane region" description="Helical" evidence="5">
    <location>
        <begin position="224"/>
        <end position="244"/>
    </location>
</feature>
<dbReference type="Proteomes" id="UP000663873">
    <property type="component" value="Unassembled WGS sequence"/>
</dbReference>
<dbReference type="EMBL" id="CAJNXB010002624">
    <property type="protein sequence ID" value="CAF3265755.1"/>
    <property type="molecule type" value="Genomic_DNA"/>
</dbReference>
<dbReference type="EMBL" id="CAJNYD010004238">
    <property type="protein sequence ID" value="CAF3583236.1"/>
    <property type="molecule type" value="Genomic_DNA"/>
</dbReference>
<evidence type="ECO:0000313" key="9">
    <source>
        <dbReference type="EMBL" id="CAF3583236.1"/>
    </source>
</evidence>